<dbReference type="EMBL" id="JAOPHQ010001077">
    <property type="protein sequence ID" value="KAK0152365.1"/>
    <property type="molecule type" value="Genomic_DNA"/>
</dbReference>
<feature type="domain" description="Major facilitator superfamily (MFS) profile" evidence="4">
    <location>
        <begin position="92"/>
        <end position="509"/>
    </location>
</feature>
<dbReference type="InterPro" id="IPR036259">
    <property type="entry name" value="MFS_trans_sf"/>
</dbReference>
<comment type="caution">
    <text evidence="5">The sequence shown here is derived from an EMBL/GenBank/DDBJ whole genome shotgun (WGS) entry which is preliminary data.</text>
</comment>
<comment type="subcellular location">
    <subcellularLocation>
        <location evidence="1">Membrane</location>
        <topology evidence="1">Multi-pass membrane protein</topology>
    </subcellularLocation>
</comment>
<evidence type="ECO:0000259" key="4">
    <source>
        <dbReference type="PROSITE" id="PS50850"/>
    </source>
</evidence>
<dbReference type="PANTHER" id="PTHR11360:SF21">
    <property type="entry name" value="MONOCARBOXYLATE TRANSPORTER 6"/>
    <property type="match status" value="1"/>
</dbReference>
<dbReference type="InterPro" id="IPR050327">
    <property type="entry name" value="Proton-linked_MCT"/>
</dbReference>
<keyword evidence="6" id="KW-1185">Reference proteome</keyword>
<evidence type="ECO:0000313" key="6">
    <source>
        <dbReference type="Proteomes" id="UP001174136"/>
    </source>
</evidence>
<feature type="transmembrane region" description="Helical" evidence="3">
    <location>
        <begin position="185"/>
        <end position="204"/>
    </location>
</feature>
<sequence length="594" mass="62910">MTGDGAVGQRLASAARSGHHGDGGPLSRRPWTQDTRDAREGKDAMLSRNLDSEEPGTEKEQQEEEEEAAPSPDGGQTGVQGGQPKAPDGGWGWMVLLATFLVQGLTLGFPSCIGIFYTDLQTEFKASNTQTSWVPAIMIAMLHAGGPLCSVFVEHFGCRATVMAGGVLSGLSMAAGCFARTITDLYITSMVTGLGFSLSLYPSVTMIGQYFVRRRVLANALASTGTALGYSATPLAANWLHGRYGWRGSFLVLGGVLLNCCVCGAVMRPLARASSRGAGARRLPRGKRRNDEEEPLARRLVASARRHMAFDLLLSNARYRAYTVAVTWVMLGFMVPQVYLVPYATSNRVDLGGAALLMSVIGLVSVVSRPASAVLLGLPCLRGGSRLAHTLAGALIVNGLSNSVCGAWTHFRVLLLYVVVFGVSQGLMGSLIYTVLMGLVDMKDFPPALGMVSLLQGSALLVGPPLAGMLLDATGQYSYVFHACNVAVTSGGLFLLGSFCYLDRRKDGHVTRGLCQDQTVTPLSDSEDPPVSTQGGQPIGSADVNSRSQTHVSPKVHPISTAVQPQVCGGLAQSAQDMEYLQPTLASLLPHTFV</sequence>
<feature type="transmembrane region" description="Helical" evidence="3">
    <location>
        <begin position="321"/>
        <end position="341"/>
    </location>
</feature>
<feature type="transmembrane region" description="Helical" evidence="3">
    <location>
        <begin position="390"/>
        <end position="409"/>
    </location>
</feature>
<feature type="transmembrane region" description="Helical" evidence="3">
    <location>
        <begin position="479"/>
        <end position="502"/>
    </location>
</feature>
<dbReference type="PROSITE" id="PS50850">
    <property type="entry name" value="MFS"/>
    <property type="match status" value="1"/>
</dbReference>
<dbReference type="Gene3D" id="1.20.1250.20">
    <property type="entry name" value="MFS general substrate transporter like domains"/>
    <property type="match status" value="1"/>
</dbReference>
<organism evidence="5 6">
    <name type="scientific">Merluccius polli</name>
    <name type="common">Benguela hake</name>
    <name type="synonym">Merluccius cadenati</name>
    <dbReference type="NCBI Taxonomy" id="89951"/>
    <lineage>
        <taxon>Eukaryota</taxon>
        <taxon>Metazoa</taxon>
        <taxon>Chordata</taxon>
        <taxon>Craniata</taxon>
        <taxon>Vertebrata</taxon>
        <taxon>Euteleostomi</taxon>
        <taxon>Actinopterygii</taxon>
        <taxon>Neopterygii</taxon>
        <taxon>Teleostei</taxon>
        <taxon>Neoteleostei</taxon>
        <taxon>Acanthomorphata</taxon>
        <taxon>Zeiogadaria</taxon>
        <taxon>Gadariae</taxon>
        <taxon>Gadiformes</taxon>
        <taxon>Gadoidei</taxon>
        <taxon>Merlucciidae</taxon>
        <taxon>Merluccius</taxon>
    </lineage>
</organism>
<dbReference type="AlphaFoldDB" id="A0AA47N5Q8"/>
<feature type="transmembrane region" description="Helical" evidence="3">
    <location>
        <begin position="353"/>
        <end position="378"/>
    </location>
</feature>
<dbReference type="InterPro" id="IPR011701">
    <property type="entry name" value="MFS"/>
</dbReference>
<feature type="transmembrane region" description="Helical" evidence="3">
    <location>
        <begin position="160"/>
        <end position="179"/>
    </location>
</feature>
<feature type="transmembrane region" description="Helical" evidence="3">
    <location>
        <begin position="249"/>
        <end position="267"/>
    </location>
</feature>
<keyword evidence="3" id="KW-0472">Membrane</keyword>
<dbReference type="InterPro" id="IPR020846">
    <property type="entry name" value="MFS_dom"/>
</dbReference>
<dbReference type="SUPFAM" id="SSF103473">
    <property type="entry name" value="MFS general substrate transporter"/>
    <property type="match status" value="1"/>
</dbReference>
<dbReference type="Pfam" id="PF07690">
    <property type="entry name" value="MFS_1"/>
    <property type="match status" value="1"/>
</dbReference>
<protein>
    <submittedName>
        <fullName evidence="5">Monocarboxylate transporter 6</fullName>
    </submittedName>
</protein>
<feature type="region of interest" description="Disordered" evidence="2">
    <location>
        <begin position="1"/>
        <end position="85"/>
    </location>
</feature>
<feature type="transmembrane region" description="Helical" evidence="3">
    <location>
        <begin position="93"/>
        <end position="117"/>
    </location>
</feature>
<evidence type="ECO:0000256" key="2">
    <source>
        <dbReference type="SAM" id="MobiDB-lite"/>
    </source>
</evidence>
<proteinExistence type="predicted"/>
<evidence type="ECO:0000313" key="5">
    <source>
        <dbReference type="EMBL" id="KAK0152365.1"/>
    </source>
</evidence>
<dbReference type="Proteomes" id="UP001174136">
    <property type="component" value="Unassembled WGS sequence"/>
</dbReference>
<feature type="transmembrane region" description="Helical" evidence="3">
    <location>
        <begin position="448"/>
        <end position="467"/>
    </location>
</feature>
<accession>A0AA47N5Q8</accession>
<keyword evidence="3" id="KW-0812">Transmembrane</keyword>
<feature type="compositionally biased region" description="Polar residues" evidence="2">
    <location>
        <begin position="543"/>
        <end position="552"/>
    </location>
</feature>
<dbReference type="PANTHER" id="PTHR11360">
    <property type="entry name" value="MONOCARBOXYLATE TRANSPORTER"/>
    <property type="match status" value="1"/>
</dbReference>
<name>A0AA47N5Q8_MERPO</name>
<dbReference type="GO" id="GO:0016323">
    <property type="term" value="C:basolateral plasma membrane"/>
    <property type="evidence" value="ECO:0007669"/>
    <property type="project" value="TreeGrafter"/>
</dbReference>
<evidence type="ECO:0000256" key="3">
    <source>
        <dbReference type="SAM" id="Phobius"/>
    </source>
</evidence>
<keyword evidence="3" id="KW-1133">Transmembrane helix</keyword>
<feature type="compositionally biased region" description="Basic and acidic residues" evidence="2">
    <location>
        <begin position="34"/>
        <end position="45"/>
    </location>
</feature>
<evidence type="ECO:0000256" key="1">
    <source>
        <dbReference type="ARBA" id="ARBA00004141"/>
    </source>
</evidence>
<feature type="transmembrane region" description="Helical" evidence="3">
    <location>
        <begin position="216"/>
        <end position="237"/>
    </location>
</feature>
<feature type="transmembrane region" description="Helical" evidence="3">
    <location>
        <begin position="132"/>
        <end position="153"/>
    </location>
</feature>
<reference evidence="5" key="1">
    <citation type="journal article" date="2023" name="Front. Mar. Sci.">
        <title>A new Merluccius polli reference genome to investigate the effects of global change in West African waters.</title>
        <authorList>
            <person name="Mateo J.L."/>
            <person name="Blanco-Fernandez C."/>
            <person name="Garcia-Vazquez E."/>
            <person name="Machado-Schiaffino G."/>
        </authorList>
    </citation>
    <scope>NUCLEOTIDE SEQUENCE</scope>
    <source>
        <strain evidence="5">C29</strain>
        <tissue evidence="5">Fin</tissue>
    </source>
</reference>
<dbReference type="GO" id="GO:0008028">
    <property type="term" value="F:monocarboxylic acid transmembrane transporter activity"/>
    <property type="evidence" value="ECO:0007669"/>
    <property type="project" value="TreeGrafter"/>
</dbReference>
<feature type="transmembrane region" description="Helical" evidence="3">
    <location>
        <begin position="415"/>
        <end position="436"/>
    </location>
</feature>
<feature type="region of interest" description="Disordered" evidence="2">
    <location>
        <begin position="519"/>
        <end position="554"/>
    </location>
</feature>
<gene>
    <name evidence="5" type="primary">SLC16A5_1</name>
    <name evidence="5" type="ORF">N1851_006195</name>
</gene>